<organism evidence="4 5">
    <name type="scientific">Nonomuraea zeae</name>
    <dbReference type="NCBI Taxonomy" id="1642303"/>
    <lineage>
        <taxon>Bacteria</taxon>
        <taxon>Bacillati</taxon>
        <taxon>Actinomycetota</taxon>
        <taxon>Actinomycetes</taxon>
        <taxon>Streptosporangiales</taxon>
        <taxon>Streptosporangiaceae</taxon>
        <taxon>Nonomuraea</taxon>
    </lineage>
</organism>
<dbReference type="InterPro" id="IPR055378">
    <property type="entry name" value="GH3_C"/>
</dbReference>
<dbReference type="OrthoDB" id="614636at2"/>
<accession>A0A5S4FCY4</accession>
<comment type="caution">
    <text evidence="4">The sequence shown here is derived from an EMBL/GenBank/DDBJ whole genome shotgun (WGS) entry which is preliminary data.</text>
</comment>
<evidence type="ECO:0000256" key="1">
    <source>
        <dbReference type="SAM" id="MobiDB-lite"/>
    </source>
</evidence>
<dbReference type="PANTHER" id="PTHR31901:SF9">
    <property type="entry name" value="GH3 DOMAIN-CONTAINING PROTEIN"/>
    <property type="match status" value="1"/>
</dbReference>
<evidence type="ECO:0000259" key="2">
    <source>
        <dbReference type="Pfam" id="PF23571"/>
    </source>
</evidence>
<dbReference type="AlphaFoldDB" id="A0A5S4FCY4"/>
<proteinExistence type="predicted"/>
<feature type="domain" description="GH3 middle" evidence="2">
    <location>
        <begin position="370"/>
        <end position="440"/>
    </location>
</feature>
<protein>
    <submittedName>
        <fullName evidence="4">GH3 auxin-responsive promoter family protein</fullName>
    </submittedName>
</protein>
<name>A0A5S4FCY4_9ACTN</name>
<dbReference type="GO" id="GO:0005737">
    <property type="term" value="C:cytoplasm"/>
    <property type="evidence" value="ECO:0007669"/>
    <property type="project" value="TreeGrafter"/>
</dbReference>
<evidence type="ECO:0000313" key="5">
    <source>
        <dbReference type="Proteomes" id="UP000306628"/>
    </source>
</evidence>
<feature type="compositionally biased region" description="Basic and acidic residues" evidence="1">
    <location>
        <begin position="1"/>
        <end position="14"/>
    </location>
</feature>
<reference evidence="4 5" key="1">
    <citation type="submission" date="2019-05" db="EMBL/GenBank/DDBJ databases">
        <title>Draft genome sequence of Nonomuraea zeae DSM 100528.</title>
        <authorList>
            <person name="Saricaoglu S."/>
            <person name="Isik K."/>
        </authorList>
    </citation>
    <scope>NUCLEOTIDE SEQUENCE [LARGE SCALE GENOMIC DNA]</scope>
    <source>
        <strain evidence="4 5">DSM 100528</strain>
    </source>
</reference>
<dbReference type="PANTHER" id="PTHR31901">
    <property type="entry name" value="GH3 DOMAIN-CONTAINING PROTEIN"/>
    <property type="match status" value="1"/>
</dbReference>
<dbReference type="GO" id="GO:0016881">
    <property type="term" value="F:acid-amino acid ligase activity"/>
    <property type="evidence" value="ECO:0007669"/>
    <property type="project" value="TreeGrafter"/>
</dbReference>
<dbReference type="InterPro" id="IPR055377">
    <property type="entry name" value="GH3_M"/>
</dbReference>
<sequence length="578" mass="63128">MTDHRRPTTDDRHRQSTTGRAMTTDRTFASAAERAEAYRRRVLLESGKALASLDDPRAAQAAVLAEILATNGDTAFGREHGLAGVRDAAGYRRATPIRGHEEFRPWLERVHAGERGVLTSEEPTAFFASSGTTGGEKSIPVTAGFLRRCFLPFYFAGFAQLVRHHPDLPTRDDAVLNLWQDPHSPAAATLGGRPHIGPSQLDFAKAGEDLAVGLGNRAPWSRLPDELAGAGPWERCYLRLRMAAEHDVRGIIAVNPAIAAALPHQLAHWWPRMVREIRDGTVGGLAIRPPDPGRAAGLERAAARRGTLRPADVWPRLELLLTWNTYVSRLYLPGLREEYGADLHIRPAPIGSSEGPLAVPLSGRASGGALMVSGCLYEFIPADERIEPWSDTLEPHELQQGQEYHVVVSHVGGLHRCAVRDIVKVVGFVGATPVVEYSCRDGLVSVAGERVRESHVLRAVAAAGDATGLAVRQVMYRAGTDASRHEAAVAFATPPPRTRAFTAALDEELCREAPGYAAARRSGALAEPLVHAVPVEAFWREWRRRVEDGERPTRVKDRVFRDDPGAWTRVLSGTEAER</sequence>
<evidence type="ECO:0000259" key="3">
    <source>
        <dbReference type="Pfam" id="PF23572"/>
    </source>
</evidence>
<dbReference type="Pfam" id="PF03321">
    <property type="entry name" value="GH3"/>
    <property type="match status" value="1"/>
</dbReference>
<feature type="domain" description="GH3 C-terminal" evidence="3">
    <location>
        <begin position="455"/>
        <end position="555"/>
    </location>
</feature>
<dbReference type="Pfam" id="PF23571">
    <property type="entry name" value="GH3_M"/>
    <property type="match status" value="1"/>
</dbReference>
<dbReference type="Proteomes" id="UP000306628">
    <property type="component" value="Unassembled WGS sequence"/>
</dbReference>
<keyword evidence="5" id="KW-1185">Reference proteome</keyword>
<gene>
    <name evidence="4" type="ORF">ETD85_55515</name>
</gene>
<evidence type="ECO:0000313" key="4">
    <source>
        <dbReference type="EMBL" id="TMR16253.1"/>
    </source>
</evidence>
<dbReference type="Pfam" id="PF23572">
    <property type="entry name" value="GH3_C"/>
    <property type="match status" value="1"/>
</dbReference>
<dbReference type="InterPro" id="IPR004993">
    <property type="entry name" value="GH3"/>
</dbReference>
<feature type="region of interest" description="Disordered" evidence="1">
    <location>
        <begin position="1"/>
        <end position="24"/>
    </location>
</feature>
<dbReference type="EMBL" id="VCKX01000381">
    <property type="protein sequence ID" value="TMR16253.1"/>
    <property type="molecule type" value="Genomic_DNA"/>
</dbReference>